<accession>A0A1I7X0H5</accession>
<reference evidence="2" key="1">
    <citation type="submission" date="2016-11" db="UniProtKB">
        <authorList>
            <consortium name="WormBaseParasite"/>
        </authorList>
    </citation>
    <scope>IDENTIFICATION</scope>
</reference>
<protein>
    <submittedName>
        <fullName evidence="2">Phlebovirus glycoprotein G2 fusion domain-containing protein</fullName>
    </submittedName>
</protein>
<evidence type="ECO:0000313" key="2">
    <source>
        <dbReference type="WBParaSite" id="Hba_10896"/>
    </source>
</evidence>
<dbReference type="Proteomes" id="UP000095283">
    <property type="component" value="Unplaced"/>
</dbReference>
<dbReference type="WBParaSite" id="Hba_10896">
    <property type="protein sequence ID" value="Hba_10896"/>
    <property type="gene ID" value="Hba_10896"/>
</dbReference>
<name>A0A1I7X0H5_HETBA</name>
<sequence>MRSAHKSTQKRSNQNTVNCRLHGEADCRCQYGTKESRLVVRLLRVFKNEVINSLFRI</sequence>
<proteinExistence type="predicted"/>
<dbReference type="AlphaFoldDB" id="A0A1I7X0H5"/>
<keyword evidence="1" id="KW-1185">Reference proteome</keyword>
<organism evidence="1 2">
    <name type="scientific">Heterorhabditis bacteriophora</name>
    <name type="common">Entomopathogenic nematode worm</name>
    <dbReference type="NCBI Taxonomy" id="37862"/>
    <lineage>
        <taxon>Eukaryota</taxon>
        <taxon>Metazoa</taxon>
        <taxon>Ecdysozoa</taxon>
        <taxon>Nematoda</taxon>
        <taxon>Chromadorea</taxon>
        <taxon>Rhabditida</taxon>
        <taxon>Rhabditina</taxon>
        <taxon>Rhabditomorpha</taxon>
        <taxon>Strongyloidea</taxon>
        <taxon>Heterorhabditidae</taxon>
        <taxon>Heterorhabditis</taxon>
    </lineage>
</organism>
<evidence type="ECO:0000313" key="1">
    <source>
        <dbReference type="Proteomes" id="UP000095283"/>
    </source>
</evidence>